<dbReference type="Pfam" id="PF00501">
    <property type="entry name" value="AMP-binding"/>
    <property type="match status" value="1"/>
</dbReference>
<evidence type="ECO:0000256" key="4">
    <source>
        <dbReference type="ARBA" id="ARBA00022840"/>
    </source>
</evidence>
<dbReference type="InterPro" id="IPR020845">
    <property type="entry name" value="AMP-binding_CS"/>
</dbReference>
<dbReference type="Gene3D" id="3.30.300.30">
    <property type="match status" value="1"/>
</dbReference>
<dbReference type="Gene3D" id="3.40.50.980">
    <property type="match status" value="2"/>
</dbReference>
<comment type="caution">
    <text evidence="7">The sequence shown here is derived from an EMBL/GenBank/DDBJ whole genome shotgun (WGS) entry which is preliminary data.</text>
</comment>
<keyword evidence="8" id="KW-1185">Reference proteome</keyword>
<dbReference type="InterPro" id="IPR045851">
    <property type="entry name" value="AMP-bd_C_sf"/>
</dbReference>
<keyword evidence="4" id="KW-0067">ATP-binding</keyword>
<evidence type="ECO:0000256" key="2">
    <source>
        <dbReference type="ARBA" id="ARBA00022598"/>
    </source>
</evidence>
<evidence type="ECO:0000259" key="5">
    <source>
        <dbReference type="Pfam" id="PF00501"/>
    </source>
</evidence>
<dbReference type="EMBL" id="JACHNE010000001">
    <property type="protein sequence ID" value="MBB5794817.1"/>
    <property type="molecule type" value="Genomic_DNA"/>
</dbReference>
<keyword evidence="2 7" id="KW-0436">Ligase</keyword>
<dbReference type="PANTHER" id="PTHR43201:SF5">
    <property type="entry name" value="MEDIUM-CHAIN ACYL-COA LIGASE ACSF2, MITOCHONDRIAL"/>
    <property type="match status" value="1"/>
</dbReference>
<keyword evidence="7" id="KW-0808">Transferase</keyword>
<dbReference type="InterPro" id="IPR025110">
    <property type="entry name" value="AMP-bd_C"/>
</dbReference>
<dbReference type="RefSeq" id="WP_311772141.1">
    <property type="nucleotide sequence ID" value="NZ_JACHNE010000001.1"/>
</dbReference>
<dbReference type="FunFam" id="3.30.300.30:FF:000008">
    <property type="entry name" value="2,3-dihydroxybenzoate-AMP ligase"/>
    <property type="match status" value="1"/>
</dbReference>
<evidence type="ECO:0000313" key="8">
    <source>
        <dbReference type="Proteomes" id="UP000590647"/>
    </source>
</evidence>
<evidence type="ECO:0000256" key="3">
    <source>
        <dbReference type="ARBA" id="ARBA00022741"/>
    </source>
</evidence>
<reference evidence="7 8" key="1">
    <citation type="submission" date="2020-08" db="EMBL/GenBank/DDBJ databases">
        <title>Sequencing the genomes of 1000 actinobacteria strains.</title>
        <authorList>
            <person name="Klenk H.-P."/>
        </authorList>
    </citation>
    <scope>NUCLEOTIDE SEQUENCE [LARGE SCALE GENOMIC DNA]</scope>
    <source>
        <strain evidence="7 8">DSM 40084</strain>
    </source>
</reference>
<evidence type="ECO:0000256" key="1">
    <source>
        <dbReference type="ARBA" id="ARBA00006432"/>
    </source>
</evidence>
<dbReference type="Proteomes" id="UP000590647">
    <property type="component" value="Unassembled WGS sequence"/>
</dbReference>
<proteinExistence type="inferred from homology"/>
<sequence length="553" mass="59717">MKRRGMVPWPAESAAAYRSAGYWLDKSLGNHLWDWADRYGDRTALVDGERRLSYRALAIRVDSLAENLLGLGLRPGQNVLVQLPNCWQFMVTVMACVRIGIAPVLALPAHRRRELAHVATESEATAVVVPTSWKDFDYEGLAHEVAARCPGSPQVLVLGEPGREGSVALDPLIGTVDDSGPLRAEDVAARRRHLDAVDVDPEDVALLLLSGGTTGLPKLIGRTHNDYEYNARRSGEVCGFGGDTVYLAVLPVAHNFPLACPGVLGTWGVGGRVVMAPSARPEVAFPLIARERVNTTAVVPAVAQRWLQAAGTGPADLTSLRSLQVGGARLAPEIARRVPAELGCALVQVFGMAEGLLNYTRPDDPPEVVATTQGRPISPHDEILIVDENDVPVAQGESGALLTRGPYTPPGYFRGGPHNKRAFTPDGWYRTGDVVRLHPGGNLVVAGRSKDLINRGGEKISAEEVEDIAYSMPQVVEAAAIAVPDDELGERICLCVVLKENETLAMTDVVETFSRTSIARYKFPEHLRILPSLPHTPVGKIDKKALRAEFMTL</sequence>
<protein>
    <submittedName>
        <fullName evidence="7">2,3-dihydroxybenzoate-AMP ligase</fullName>
        <ecNumber evidence="7">2.7.7.58</ecNumber>
    </submittedName>
</protein>
<gene>
    <name evidence="7" type="ORF">HDA41_002781</name>
</gene>
<evidence type="ECO:0000259" key="6">
    <source>
        <dbReference type="Pfam" id="PF13193"/>
    </source>
</evidence>
<dbReference type="PANTHER" id="PTHR43201">
    <property type="entry name" value="ACYL-COA SYNTHETASE"/>
    <property type="match status" value="1"/>
</dbReference>
<dbReference type="GO" id="GO:0005524">
    <property type="term" value="F:ATP binding"/>
    <property type="evidence" value="ECO:0007669"/>
    <property type="project" value="UniProtKB-KW"/>
</dbReference>
<dbReference type="PROSITE" id="PS00455">
    <property type="entry name" value="AMP_BINDING"/>
    <property type="match status" value="1"/>
</dbReference>
<dbReference type="FunFam" id="2.30.38.10:FF:000003">
    <property type="entry name" value="Vibriobactin-specific 2,3-dihydroxybenzoate-AMP ligase"/>
    <property type="match status" value="1"/>
</dbReference>
<feature type="domain" description="AMP-dependent synthetase/ligase" evidence="5">
    <location>
        <begin position="33"/>
        <end position="413"/>
    </location>
</feature>
<keyword evidence="3" id="KW-0547">Nucleotide-binding</keyword>
<keyword evidence="7" id="KW-0548">Nucleotidyltransferase</keyword>
<evidence type="ECO:0000313" key="7">
    <source>
        <dbReference type="EMBL" id="MBB5794817.1"/>
    </source>
</evidence>
<accession>A0A7W9LT04</accession>
<dbReference type="AlphaFoldDB" id="A0A7W9LT04"/>
<organism evidence="7 8">
    <name type="scientific">Streptomyces caelestis</name>
    <dbReference type="NCBI Taxonomy" id="36816"/>
    <lineage>
        <taxon>Bacteria</taxon>
        <taxon>Bacillati</taxon>
        <taxon>Actinomycetota</taxon>
        <taxon>Actinomycetes</taxon>
        <taxon>Kitasatosporales</taxon>
        <taxon>Streptomycetaceae</taxon>
        <taxon>Streptomyces</taxon>
    </lineage>
</organism>
<feature type="domain" description="AMP-binding enzyme C-terminal" evidence="6">
    <location>
        <begin position="464"/>
        <end position="540"/>
    </location>
</feature>
<comment type="similarity">
    <text evidence="1">Belongs to the ATP-dependent AMP-binding enzyme family.</text>
</comment>
<dbReference type="InterPro" id="IPR000873">
    <property type="entry name" value="AMP-dep_synth/lig_dom"/>
</dbReference>
<dbReference type="SUPFAM" id="SSF56801">
    <property type="entry name" value="Acetyl-CoA synthetase-like"/>
    <property type="match status" value="1"/>
</dbReference>
<name>A0A7W9LT04_9ACTN</name>
<dbReference type="EC" id="2.7.7.58" evidence="7"/>
<dbReference type="Gene3D" id="2.30.38.10">
    <property type="entry name" value="Luciferase, Domain 3"/>
    <property type="match status" value="1"/>
</dbReference>
<dbReference type="Pfam" id="PF13193">
    <property type="entry name" value="AMP-binding_C"/>
    <property type="match status" value="1"/>
</dbReference>
<dbReference type="GO" id="GO:0006631">
    <property type="term" value="P:fatty acid metabolic process"/>
    <property type="evidence" value="ECO:0007669"/>
    <property type="project" value="TreeGrafter"/>
</dbReference>
<dbReference type="GO" id="GO:0031956">
    <property type="term" value="F:medium-chain fatty acid-CoA ligase activity"/>
    <property type="evidence" value="ECO:0007669"/>
    <property type="project" value="TreeGrafter"/>
</dbReference>
<dbReference type="GO" id="GO:0016779">
    <property type="term" value="F:nucleotidyltransferase activity"/>
    <property type="evidence" value="ECO:0007669"/>
    <property type="project" value="UniProtKB-KW"/>
</dbReference>